<dbReference type="Gene3D" id="3.40.50.150">
    <property type="entry name" value="Vaccinia Virus protein VP39"/>
    <property type="match status" value="2"/>
</dbReference>
<protein>
    <recommendedName>
        <fullName evidence="2">site-specific DNA-methyltransferase (cytosine-N(4)-specific)</fullName>
        <ecNumber evidence="2">2.1.1.113</ecNumber>
    </recommendedName>
</protein>
<dbReference type="GO" id="GO:0032259">
    <property type="term" value="P:methylation"/>
    <property type="evidence" value="ECO:0007669"/>
    <property type="project" value="UniProtKB-KW"/>
</dbReference>
<keyword evidence="11" id="KW-1185">Reference proteome</keyword>
<sequence>MSSEIKKIEEHIIVENLPINIVEDATYSISQNNPNSYTHGFFKYPCKFIPEIPRWAIKKYAKKNALVFDPFSGSGTTLLEAQLQGYDAFGTEIDPIAKKIIQTKTQKYIEEDLKKIDIVYNQILMTFDDEHDQTKVFIPKIKNLEHWFNKENAHILGKIRTIIDEVENVKVKSFLEIVMLSIIKSVSNADDTSPKPYVSSKIVKIPPNALDRFKTTFVRYRKMLQEYFEKQVTNEVKIVEGDALNTKTKFLADLAVTSPPYINAFDYPRTLRLENLWMETQTEESILESKGQYVGTERFSLKDEKEKDLDILELSETLKEKFELIKEIDEKRAYVVKKFFEDMKRNMLNVNDHLINEGHYVIVIGNSVIRKNLIESWSILKDIAPYTGFSFVEHFSYNIKNPYIRIPRSGRGGEIKKDHIIVLKKNS</sequence>
<evidence type="ECO:0000259" key="9">
    <source>
        <dbReference type="Pfam" id="PF01555"/>
    </source>
</evidence>
<dbReference type="InterPro" id="IPR029063">
    <property type="entry name" value="SAM-dependent_MTases_sf"/>
</dbReference>
<evidence type="ECO:0000256" key="5">
    <source>
        <dbReference type="ARBA" id="ARBA00022691"/>
    </source>
</evidence>
<evidence type="ECO:0000256" key="7">
    <source>
        <dbReference type="ARBA" id="ARBA00023125"/>
    </source>
</evidence>
<dbReference type="GO" id="GO:0008170">
    <property type="term" value="F:N-methyltransferase activity"/>
    <property type="evidence" value="ECO:0007669"/>
    <property type="project" value="InterPro"/>
</dbReference>
<keyword evidence="5" id="KW-0949">S-adenosyl-L-methionine</keyword>
<organism evidence="10 11">
    <name type="scientific">Vagococcus humatus</name>
    <dbReference type="NCBI Taxonomy" id="1889241"/>
    <lineage>
        <taxon>Bacteria</taxon>
        <taxon>Bacillati</taxon>
        <taxon>Bacillota</taxon>
        <taxon>Bacilli</taxon>
        <taxon>Lactobacillales</taxon>
        <taxon>Enterococcaceae</taxon>
        <taxon>Vagococcus</taxon>
    </lineage>
</organism>
<evidence type="ECO:0000256" key="3">
    <source>
        <dbReference type="ARBA" id="ARBA00022603"/>
    </source>
</evidence>
<keyword evidence="3 10" id="KW-0489">Methyltransferase</keyword>
<evidence type="ECO:0000256" key="6">
    <source>
        <dbReference type="ARBA" id="ARBA00022747"/>
    </source>
</evidence>
<dbReference type="Pfam" id="PF01555">
    <property type="entry name" value="N6_N4_Mtase"/>
    <property type="match status" value="1"/>
</dbReference>
<dbReference type="InterPro" id="IPR002941">
    <property type="entry name" value="DNA_methylase_N4/N6"/>
</dbReference>
<dbReference type="GO" id="GO:0009307">
    <property type="term" value="P:DNA restriction-modification system"/>
    <property type="evidence" value="ECO:0007669"/>
    <property type="project" value="UniProtKB-KW"/>
</dbReference>
<dbReference type="EMBL" id="PXZH01000002">
    <property type="protein sequence ID" value="RST89217.1"/>
    <property type="molecule type" value="Genomic_DNA"/>
</dbReference>
<dbReference type="AlphaFoldDB" id="A0A429Z696"/>
<evidence type="ECO:0000256" key="2">
    <source>
        <dbReference type="ARBA" id="ARBA00012185"/>
    </source>
</evidence>
<dbReference type="GO" id="GO:0015667">
    <property type="term" value="F:site-specific DNA-methyltransferase (cytosine-N4-specific) activity"/>
    <property type="evidence" value="ECO:0007669"/>
    <property type="project" value="UniProtKB-EC"/>
</dbReference>
<dbReference type="EC" id="2.1.1.113" evidence="2"/>
<keyword evidence="6" id="KW-0680">Restriction system</keyword>
<accession>A0A429Z696</accession>
<comment type="catalytic activity">
    <reaction evidence="8">
        <text>a 2'-deoxycytidine in DNA + S-adenosyl-L-methionine = an N(4)-methyl-2'-deoxycytidine in DNA + S-adenosyl-L-homocysteine + H(+)</text>
        <dbReference type="Rhea" id="RHEA:16857"/>
        <dbReference type="Rhea" id="RHEA-COMP:11369"/>
        <dbReference type="Rhea" id="RHEA-COMP:13674"/>
        <dbReference type="ChEBI" id="CHEBI:15378"/>
        <dbReference type="ChEBI" id="CHEBI:57856"/>
        <dbReference type="ChEBI" id="CHEBI:59789"/>
        <dbReference type="ChEBI" id="CHEBI:85452"/>
        <dbReference type="ChEBI" id="CHEBI:137933"/>
        <dbReference type="EC" id="2.1.1.113"/>
    </reaction>
</comment>
<dbReference type="SUPFAM" id="SSF53335">
    <property type="entry name" value="S-adenosyl-L-methionine-dependent methyltransferases"/>
    <property type="match status" value="2"/>
</dbReference>
<comment type="similarity">
    <text evidence="1">Belongs to the N(4)/N(6)-methyltransferase family. N(4) subfamily.</text>
</comment>
<evidence type="ECO:0000256" key="1">
    <source>
        <dbReference type="ARBA" id="ARBA00010203"/>
    </source>
</evidence>
<evidence type="ECO:0000313" key="11">
    <source>
        <dbReference type="Proteomes" id="UP000277864"/>
    </source>
</evidence>
<reference evidence="10 11" key="1">
    <citation type="submission" date="2018-03" db="EMBL/GenBank/DDBJ databases">
        <authorList>
            <person name="Gulvik C.A."/>
        </authorList>
    </citation>
    <scope>NUCLEOTIDE SEQUENCE [LARGE SCALE GENOMIC DNA]</scope>
    <source>
        <strain evidence="10 11">JCM 31581</strain>
    </source>
</reference>
<feature type="domain" description="DNA methylase N-4/N-6" evidence="9">
    <location>
        <begin position="33"/>
        <end position="102"/>
    </location>
</feature>
<proteinExistence type="inferred from homology"/>
<dbReference type="RefSeq" id="WP_125943151.1">
    <property type="nucleotide sequence ID" value="NZ_PXZH01000002.1"/>
</dbReference>
<dbReference type="Proteomes" id="UP000277864">
    <property type="component" value="Unassembled WGS sequence"/>
</dbReference>
<dbReference type="GO" id="GO:0003677">
    <property type="term" value="F:DNA binding"/>
    <property type="evidence" value="ECO:0007669"/>
    <property type="project" value="UniProtKB-KW"/>
</dbReference>
<dbReference type="OrthoDB" id="9800801at2"/>
<comment type="caution">
    <text evidence="10">The sequence shown here is derived from an EMBL/GenBank/DDBJ whole genome shotgun (WGS) entry which is preliminary data.</text>
</comment>
<name>A0A429Z696_9ENTE</name>
<dbReference type="InterPro" id="IPR017985">
    <property type="entry name" value="MeTrfase_CN4_CS"/>
</dbReference>
<keyword evidence="4" id="KW-0808">Transferase</keyword>
<gene>
    <name evidence="10" type="ORF">C7P63_05430</name>
</gene>
<evidence type="ECO:0000313" key="10">
    <source>
        <dbReference type="EMBL" id="RST89217.1"/>
    </source>
</evidence>
<keyword evidence="7" id="KW-0238">DNA-binding</keyword>
<evidence type="ECO:0000256" key="8">
    <source>
        <dbReference type="ARBA" id="ARBA00049120"/>
    </source>
</evidence>
<evidence type="ECO:0000256" key="4">
    <source>
        <dbReference type="ARBA" id="ARBA00022679"/>
    </source>
</evidence>
<dbReference type="PROSITE" id="PS00093">
    <property type="entry name" value="N4_MTASE"/>
    <property type="match status" value="1"/>
</dbReference>